<organism evidence="1 2">
    <name type="scientific">Acinetobacter kookii</name>
    <dbReference type="NCBI Taxonomy" id="1226327"/>
    <lineage>
        <taxon>Bacteria</taxon>
        <taxon>Pseudomonadati</taxon>
        <taxon>Pseudomonadota</taxon>
        <taxon>Gammaproteobacteria</taxon>
        <taxon>Moraxellales</taxon>
        <taxon>Moraxellaceae</taxon>
        <taxon>Acinetobacter</taxon>
    </lineage>
</organism>
<name>A0A1G6K2L7_9GAMM</name>
<dbReference type="STRING" id="1226327.SAMN05421732_104152"/>
<evidence type="ECO:0000313" key="1">
    <source>
        <dbReference type="EMBL" id="SDC25282.1"/>
    </source>
</evidence>
<protein>
    <submittedName>
        <fullName evidence="1">Uncharacterized protein</fullName>
    </submittedName>
</protein>
<keyword evidence="2" id="KW-1185">Reference proteome</keyword>
<sequence length="82" mass="9325">MKTQEWQHICKVVNDAQRAAMHCSIATVDQHMQPTICPISTLFLKDHQNVFSLIPILNRCNRICRKIAKPAFRQSTVAAYSG</sequence>
<proteinExistence type="predicted"/>
<dbReference type="EMBL" id="FMYO01000004">
    <property type="protein sequence ID" value="SDC25282.1"/>
    <property type="molecule type" value="Genomic_DNA"/>
</dbReference>
<dbReference type="AlphaFoldDB" id="A0A1G6K2L7"/>
<evidence type="ECO:0000313" key="2">
    <source>
        <dbReference type="Proteomes" id="UP000243468"/>
    </source>
</evidence>
<gene>
    <name evidence="1" type="ORF">SAMN05421732_104152</name>
</gene>
<reference evidence="2" key="1">
    <citation type="submission" date="2016-09" db="EMBL/GenBank/DDBJ databases">
        <authorList>
            <person name="Varghese N."/>
            <person name="Submissions S."/>
        </authorList>
    </citation>
    <scope>NUCLEOTIDE SEQUENCE [LARGE SCALE GENOMIC DNA]</scope>
    <source>
        <strain evidence="2">ANC 4667</strain>
    </source>
</reference>
<accession>A0A1G6K2L7</accession>
<dbReference type="Proteomes" id="UP000243468">
    <property type="component" value="Unassembled WGS sequence"/>
</dbReference>